<evidence type="ECO:0000313" key="10">
    <source>
        <dbReference type="Proteomes" id="UP000184543"/>
    </source>
</evidence>
<feature type="region of interest" description="Disordered" evidence="6">
    <location>
        <begin position="1"/>
        <end position="30"/>
    </location>
</feature>
<evidence type="ECO:0000313" key="9">
    <source>
        <dbReference type="EMBL" id="SHJ74198.1"/>
    </source>
</evidence>
<evidence type="ECO:0000256" key="4">
    <source>
        <dbReference type="ARBA" id="ARBA00023125"/>
    </source>
</evidence>
<dbReference type="PANTHER" id="PTHR43133:SF8">
    <property type="entry name" value="RNA POLYMERASE SIGMA FACTOR HI_1459-RELATED"/>
    <property type="match status" value="1"/>
</dbReference>
<dbReference type="STRING" id="192903.SAMN04488513_10836"/>
<protein>
    <submittedName>
        <fullName evidence="9">RNA polymerase sigma-70 factor, ECF subfamily</fullName>
    </submittedName>
</protein>
<evidence type="ECO:0000256" key="1">
    <source>
        <dbReference type="ARBA" id="ARBA00010641"/>
    </source>
</evidence>
<dbReference type="InterPro" id="IPR013249">
    <property type="entry name" value="RNA_pol_sigma70_r4_t2"/>
</dbReference>
<dbReference type="GO" id="GO:0016987">
    <property type="term" value="F:sigma factor activity"/>
    <property type="evidence" value="ECO:0007669"/>
    <property type="project" value="UniProtKB-KW"/>
</dbReference>
<dbReference type="SUPFAM" id="SSF88946">
    <property type="entry name" value="Sigma2 domain of RNA polymerase sigma factors"/>
    <property type="match status" value="1"/>
</dbReference>
<dbReference type="CDD" id="cd06171">
    <property type="entry name" value="Sigma70_r4"/>
    <property type="match status" value="1"/>
</dbReference>
<dbReference type="Proteomes" id="UP000184543">
    <property type="component" value="Unassembled WGS sequence"/>
</dbReference>
<dbReference type="AlphaFoldDB" id="A0A1M6LSF9"/>
<gene>
    <name evidence="9" type="ORF">SAMN04488513_10836</name>
</gene>
<sequence length="214" mass="24489">MARIEYQKTKEQNLPAVTPNSRNFENDHKGMAENKLDPTTWVDAYADYLFNYAIARINDAEIAKDLVQETFLAGLKSAKNYKGDAAERTWLIAILKRKVIDYYRKSNSKKGKAEVRINYGSQTDAEGDWLEEQVADPFSNFEHSDIENEELGLAIQSCIEKLPKKQAQVFTMKTIQGISTEDICNELNINPSNLWVMIHRARTALMGCLNQSWF</sequence>
<dbReference type="InterPro" id="IPR014284">
    <property type="entry name" value="RNA_pol_sigma-70_dom"/>
</dbReference>
<dbReference type="SUPFAM" id="SSF88659">
    <property type="entry name" value="Sigma3 and sigma4 domains of RNA polymerase sigma factors"/>
    <property type="match status" value="1"/>
</dbReference>
<keyword evidence="4" id="KW-0238">DNA-binding</keyword>
<dbReference type="InterPro" id="IPR039425">
    <property type="entry name" value="RNA_pol_sigma-70-like"/>
</dbReference>
<dbReference type="Pfam" id="PF08281">
    <property type="entry name" value="Sigma70_r4_2"/>
    <property type="match status" value="1"/>
</dbReference>
<evidence type="ECO:0000256" key="3">
    <source>
        <dbReference type="ARBA" id="ARBA00023082"/>
    </source>
</evidence>
<evidence type="ECO:0000256" key="2">
    <source>
        <dbReference type="ARBA" id="ARBA00023015"/>
    </source>
</evidence>
<comment type="similarity">
    <text evidence="1">Belongs to the sigma-70 factor family. ECF subfamily.</text>
</comment>
<dbReference type="PANTHER" id="PTHR43133">
    <property type="entry name" value="RNA POLYMERASE ECF-TYPE SIGMA FACTO"/>
    <property type="match status" value="1"/>
</dbReference>
<dbReference type="InterPro" id="IPR013324">
    <property type="entry name" value="RNA_pol_sigma_r3/r4-like"/>
</dbReference>
<evidence type="ECO:0000259" key="8">
    <source>
        <dbReference type="Pfam" id="PF08281"/>
    </source>
</evidence>
<accession>A0A1M6LSF9</accession>
<feature type="compositionally biased region" description="Basic and acidic residues" evidence="6">
    <location>
        <begin position="1"/>
        <end position="11"/>
    </location>
</feature>
<proteinExistence type="inferred from homology"/>
<keyword evidence="5" id="KW-0804">Transcription</keyword>
<dbReference type="EMBL" id="FQYU01000008">
    <property type="protein sequence ID" value="SHJ74198.1"/>
    <property type="molecule type" value="Genomic_DNA"/>
</dbReference>
<organism evidence="9 10">
    <name type="scientific">Pseudozobellia thermophila</name>
    <dbReference type="NCBI Taxonomy" id="192903"/>
    <lineage>
        <taxon>Bacteria</taxon>
        <taxon>Pseudomonadati</taxon>
        <taxon>Bacteroidota</taxon>
        <taxon>Flavobacteriia</taxon>
        <taxon>Flavobacteriales</taxon>
        <taxon>Flavobacteriaceae</taxon>
        <taxon>Pseudozobellia</taxon>
    </lineage>
</organism>
<dbReference type="InterPro" id="IPR013325">
    <property type="entry name" value="RNA_pol_sigma_r2"/>
</dbReference>
<reference evidence="10" key="1">
    <citation type="submission" date="2016-11" db="EMBL/GenBank/DDBJ databases">
        <authorList>
            <person name="Varghese N."/>
            <person name="Submissions S."/>
        </authorList>
    </citation>
    <scope>NUCLEOTIDE SEQUENCE [LARGE SCALE GENOMIC DNA]</scope>
    <source>
        <strain evidence="10">DSM 19858</strain>
    </source>
</reference>
<evidence type="ECO:0000256" key="6">
    <source>
        <dbReference type="SAM" id="MobiDB-lite"/>
    </source>
</evidence>
<dbReference type="Gene3D" id="1.10.10.10">
    <property type="entry name" value="Winged helix-like DNA-binding domain superfamily/Winged helix DNA-binding domain"/>
    <property type="match status" value="1"/>
</dbReference>
<keyword evidence="10" id="KW-1185">Reference proteome</keyword>
<dbReference type="GO" id="GO:0006352">
    <property type="term" value="P:DNA-templated transcription initiation"/>
    <property type="evidence" value="ECO:0007669"/>
    <property type="project" value="InterPro"/>
</dbReference>
<dbReference type="InterPro" id="IPR007627">
    <property type="entry name" value="RNA_pol_sigma70_r2"/>
</dbReference>
<dbReference type="InterPro" id="IPR036388">
    <property type="entry name" value="WH-like_DNA-bd_sf"/>
</dbReference>
<evidence type="ECO:0000259" key="7">
    <source>
        <dbReference type="Pfam" id="PF04542"/>
    </source>
</evidence>
<name>A0A1M6LSF9_9FLAO</name>
<keyword evidence="2" id="KW-0805">Transcription regulation</keyword>
<dbReference type="Gene3D" id="1.10.1740.10">
    <property type="match status" value="1"/>
</dbReference>
<dbReference type="GO" id="GO:0003677">
    <property type="term" value="F:DNA binding"/>
    <property type="evidence" value="ECO:0007669"/>
    <property type="project" value="UniProtKB-KW"/>
</dbReference>
<dbReference type="Pfam" id="PF04542">
    <property type="entry name" value="Sigma70_r2"/>
    <property type="match status" value="1"/>
</dbReference>
<feature type="domain" description="RNA polymerase sigma factor 70 region 4 type 2" evidence="8">
    <location>
        <begin position="154"/>
        <end position="205"/>
    </location>
</feature>
<dbReference type="NCBIfam" id="TIGR02937">
    <property type="entry name" value="sigma70-ECF"/>
    <property type="match status" value="1"/>
</dbReference>
<keyword evidence="3" id="KW-0731">Sigma factor</keyword>
<evidence type="ECO:0000256" key="5">
    <source>
        <dbReference type="ARBA" id="ARBA00023163"/>
    </source>
</evidence>
<feature type="domain" description="RNA polymerase sigma-70 region 2" evidence="7">
    <location>
        <begin position="42"/>
        <end position="107"/>
    </location>
</feature>